<reference evidence="1 2" key="1">
    <citation type="submission" date="2016-01" db="EMBL/GenBank/DDBJ databases">
        <title>Draft Genome Sequences of Seven Thermophilic Sporeformers Isolated from Foods.</title>
        <authorList>
            <person name="Berendsen E.M."/>
            <person name="Wells-Bennik M.H."/>
            <person name="Krawcyk A.O."/>
            <person name="De Jong A."/>
            <person name="Holsappel S."/>
            <person name="Eijlander R.T."/>
            <person name="Kuipers O.P."/>
        </authorList>
    </citation>
    <scope>NUCLEOTIDE SEQUENCE [LARGE SCALE GENOMIC DNA]</scope>
    <source>
        <strain evidence="1 2">B4119</strain>
    </source>
</reference>
<evidence type="ECO:0000313" key="1">
    <source>
        <dbReference type="EMBL" id="KYD11107.1"/>
    </source>
</evidence>
<sequence>MLGLESFRTANSIISGIKAMHMVKNGSLFYGISLSKIQ</sequence>
<dbReference type="AlphaFoldDB" id="A0A150LFJ7"/>
<evidence type="ECO:0000313" key="2">
    <source>
        <dbReference type="Proteomes" id="UP000075455"/>
    </source>
</evidence>
<comment type="caution">
    <text evidence="1">The sequence shown here is derived from an EMBL/GenBank/DDBJ whole genome shotgun (WGS) entry which is preliminary data.</text>
</comment>
<gene>
    <name evidence="1" type="ORF">B4119_4215</name>
</gene>
<accession>A0A150LFJ7</accession>
<name>A0A150LFJ7_9BACL</name>
<organism evidence="1 2">
    <name type="scientific">Saccharococcus caldoxylosilyticus</name>
    <dbReference type="NCBI Taxonomy" id="81408"/>
    <lineage>
        <taxon>Bacteria</taxon>
        <taxon>Bacillati</taxon>
        <taxon>Bacillota</taxon>
        <taxon>Bacilli</taxon>
        <taxon>Bacillales</taxon>
        <taxon>Anoxybacillaceae</taxon>
        <taxon>Saccharococcus</taxon>
    </lineage>
</organism>
<protein>
    <submittedName>
        <fullName evidence="1">Uncharacterized protein</fullName>
    </submittedName>
</protein>
<proteinExistence type="predicted"/>
<dbReference type="Proteomes" id="UP000075455">
    <property type="component" value="Unassembled WGS sequence"/>
</dbReference>
<dbReference type="EMBL" id="LQYS01000081">
    <property type="protein sequence ID" value="KYD11107.1"/>
    <property type="molecule type" value="Genomic_DNA"/>
</dbReference>